<protein>
    <submittedName>
        <fullName evidence="5">Uncharacterized protein LOC115942846 isoform X2</fullName>
    </submittedName>
</protein>
<evidence type="ECO:0000313" key="4">
    <source>
        <dbReference type="Proteomes" id="UP000245341"/>
    </source>
</evidence>
<dbReference type="Gene3D" id="6.10.250.1050">
    <property type="match status" value="1"/>
</dbReference>
<feature type="region of interest" description="Disordered" evidence="3">
    <location>
        <begin position="389"/>
        <end position="421"/>
    </location>
</feature>
<organism evidence="4 5">
    <name type="scientific">Leptonychotes weddellii</name>
    <name type="common">Weddell seal</name>
    <name type="synonym">Otaria weddellii</name>
    <dbReference type="NCBI Taxonomy" id="9713"/>
    <lineage>
        <taxon>Eukaryota</taxon>
        <taxon>Metazoa</taxon>
        <taxon>Chordata</taxon>
        <taxon>Craniata</taxon>
        <taxon>Vertebrata</taxon>
        <taxon>Euteleostomi</taxon>
        <taxon>Mammalia</taxon>
        <taxon>Eutheria</taxon>
        <taxon>Laurasiatheria</taxon>
        <taxon>Carnivora</taxon>
        <taxon>Caniformia</taxon>
        <taxon>Pinnipedia</taxon>
        <taxon>Phocidae</taxon>
        <taxon>Monachinae</taxon>
        <taxon>Lobodontini</taxon>
        <taxon>Leptonychotes</taxon>
    </lineage>
</organism>
<keyword evidence="4" id="KW-1185">Reference proteome</keyword>
<evidence type="ECO:0000256" key="2">
    <source>
        <dbReference type="ARBA" id="ARBA00023272"/>
    </source>
</evidence>
<dbReference type="RefSeq" id="XP_030889971.1">
    <property type="nucleotide sequence ID" value="XM_031034111.1"/>
</dbReference>
<feature type="region of interest" description="Disordered" evidence="3">
    <location>
        <begin position="188"/>
        <end position="218"/>
    </location>
</feature>
<feature type="region of interest" description="Disordered" evidence="3">
    <location>
        <begin position="240"/>
        <end position="317"/>
    </location>
</feature>
<dbReference type="GO" id="GO:0004864">
    <property type="term" value="F:protein phosphatase inhibitor activity"/>
    <property type="evidence" value="ECO:0007669"/>
    <property type="project" value="UniProtKB-KW"/>
</dbReference>
<feature type="compositionally biased region" description="Low complexity" evidence="3">
    <location>
        <begin position="241"/>
        <end position="255"/>
    </location>
</feature>
<evidence type="ECO:0000313" key="5">
    <source>
        <dbReference type="RefSeq" id="XP_030889971.1"/>
    </source>
</evidence>
<accession>A0A7F8R9X0</accession>
<dbReference type="GeneID" id="115942846"/>
<feature type="region of interest" description="Disordered" evidence="3">
    <location>
        <begin position="1"/>
        <end position="33"/>
    </location>
</feature>
<feature type="compositionally biased region" description="Polar residues" evidence="3">
    <location>
        <begin position="280"/>
        <end position="296"/>
    </location>
</feature>
<gene>
    <name evidence="5" type="primary">LOC115942846</name>
</gene>
<dbReference type="Pfam" id="PF04979">
    <property type="entry name" value="IPP-2"/>
    <property type="match status" value="1"/>
</dbReference>
<feature type="compositionally biased region" description="Basic and acidic residues" evidence="3">
    <location>
        <begin position="256"/>
        <end position="273"/>
    </location>
</feature>
<feature type="compositionally biased region" description="Gly residues" evidence="3">
    <location>
        <begin position="9"/>
        <end position="31"/>
    </location>
</feature>
<dbReference type="AlphaFoldDB" id="A0A7F8R9X0"/>
<dbReference type="Proteomes" id="UP000245341">
    <property type="component" value="Unplaced"/>
</dbReference>
<dbReference type="InterPro" id="IPR007062">
    <property type="entry name" value="PPI-2"/>
</dbReference>
<evidence type="ECO:0000256" key="1">
    <source>
        <dbReference type="ARBA" id="ARBA00005472"/>
    </source>
</evidence>
<proteinExistence type="inferred from homology"/>
<comment type="similarity">
    <text evidence="1">Belongs to the protein phosphatase inhibitor 2 family.</text>
</comment>
<dbReference type="GO" id="GO:0009966">
    <property type="term" value="P:regulation of signal transduction"/>
    <property type="evidence" value="ECO:0007669"/>
    <property type="project" value="InterPro"/>
</dbReference>
<dbReference type="PANTHER" id="PTHR12398">
    <property type="entry name" value="PROTEIN PHOSPHATASE INHIBITOR"/>
    <property type="match status" value="1"/>
</dbReference>
<keyword evidence="2" id="KW-0650">Protein phosphatase inhibitor</keyword>
<feature type="region of interest" description="Disordered" evidence="3">
    <location>
        <begin position="436"/>
        <end position="459"/>
    </location>
</feature>
<evidence type="ECO:0000256" key="3">
    <source>
        <dbReference type="SAM" id="MobiDB-lite"/>
    </source>
</evidence>
<dbReference type="PANTHER" id="PTHR12398:SF8">
    <property type="entry name" value="RIKEN CDNA 2810408A11 GENE"/>
    <property type="match status" value="1"/>
</dbReference>
<name>A0A7F8R9X0_LEPWE</name>
<sequence>MEKQEAPGAAGGLSGESPGGAAKGVPGGIGGVEAHAGPPSGVILFHGSGTSLHSGGVVTCCPGSSRPSGGAAVLGSGPYQHPARVADLSAGSGTYPDGLNAPFPGTSVCRTCRPRSGCSGVFNSECSPPRSESTLLHSHKPCEDRPRSILKTSTSILMQKSPRAEKKKSQRWDEMNILATYHPAGKDYGFMKVDEPSTPYHRLQDSDEDPPGASSRSVTPQALAERFATMDNFYPKVLQYSDNRSSGSSDSFSKTRSSDFDKHRKSHYDEGKFLKAQRNLPFSNNKHNNEASTSMGRGSRGAMLDPEPRPVERGWTGGLARGVKDEIGLVTRNHIPEIKEIGPHLQPPSCRTRRLICNARSITAKEASANFNWVIENPISTEVRLLDHTESPVQDPRTPEESLAGTTSQPGAALSSRDRAESGWYQWRVSKGLNWRSPESLEKEPGSSPHSPHQNQCRHKTLWLRWTQEEGSRQWKM</sequence>
<reference evidence="5" key="1">
    <citation type="submission" date="2025-08" db="UniProtKB">
        <authorList>
            <consortium name="RefSeq"/>
        </authorList>
    </citation>
    <scope>IDENTIFICATION</scope>
    <source>
        <tissue evidence="5">Liver</tissue>
    </source>
</reference>